<evidence type="ECO:0000313" key="9">
    <source>
        <dbReference type="Ensembl" id="ENSELUP00000097983.1"/>
    </source>
</evidence>
<keyword evidence="4" id="KW-0645">Protease</keyword>
<evidence type="ECO:0000256" key="3">
    <source>
        <dbReference type="ARBA" id="ARBA00012759"/>
    </source>
</evidence>
<dbReference type="InterPro" id="IPR003323">
    <property type="entry name" value="OTU_dom"/>
</dbReference>
<evidence type="ECO:0000256" key="4">
    <source>
        <dbReference type="ARBA" id="ARBA00022670"/>
    </source>
</evidence>
<dbReference type="Proteomes" id="UP000265140">
    <property type="component" value="Chromosome 15"/>
</dbReference>
<evidence type="ECO:0000256" key="6">
    <source>
        <dbReference type="ARBA" id="ARBA00022801"/>
    </source>
</evidence>
<dbReference type="Ensembl" id="ENSELUT00000089431.1">
    <property type="protein sequence ID" value="ENSELUP00000097983.1"/>
    <property type="gene ID" value="ENSELUG00000044888.1"/>
</dbReference>
<keyword evidence="5" id="KW-0833">Ubl conjugation pathway</keyword>
<reference evidence="9" key="3">
    <citation type="submission" date="2025-09" db="UniProtKB">
        <authorList>
            <consortium name="Ensembl"/>
        </authorList>
    </citation>
    <scope>IDENTIFICATION</scope>
</reference>
<name>A0AAY5L9N9_ESOLU</name>
<evidence type="ECO:0000256" key="1">
    <source>
        <dbReference type="ARBA" id="ARBA00000707"/>
    </source>
</evidence>
<dbReference type="PANTHER" id="PTHR12931:SF15">
    <property type="entry name" value="UBIQUITIN THIOESTERASE OTUBAIN-LIKE"/>
    <property type="match status" value="1"/>
</dbReference>
<dbReference type="PANTHER" id="PTHR12931">
    <property type="entry name" value="UBIQUITIN THIOLESTERASE PROTEIN OTUB"/>
    <property type="match status" value="1"/>
</dbReference>
<dbReference type="GO" id="GO:0043130">
    <property type="term" value="F:ubiquitin binding"/>
    <property type="evidence" value="ECO:0007669"/>
    <property type="project" value="TreeGrafter"/>
</dbReference>
<dbReference type="GO" id="GO:2000780">
    <property type="term" value="P:negative regulation of double-strand break repair"/>
    <property type="evidence" value="ECO:0007669"/>
    <property type="project" value="TreeGrafter"/>
</dbReference>
<dbReference type="Gene3D" id="1.20.1300.20">
    <property type="entry name" value="Peptidase C65 Otubain, subdomain 2"/>
    <property type="match status" value="1"/>
</dbReference>
<dbReference type="SUPFAM" id="SSF54001">
    <property type="entry name" value="Cysteine proteinases"/>
    <property type="match status" value="1"/>
</dbReference>
<dbReference type="GO" id="GO:0071108">
    <property type="term" value="P:protein K48-linked deubiquitination"/>
    <property type="evidence" value="ECO:0007669"/>
    <property type="project" value="TreeGrafter"/>
</dbReference>
<dbReference type="GO" id="GO:0004843">
    <property type="term" value="F:cysteine-type deubiquitinase activity"/>
    <property type="evidence" value="ECO:0007669"/>
    <property type="project" value="UniProtKB-EC"/>
</dbReference>
<dbReference type="EC" id="3.4.19.12" evidence="3"/>
<comment type="similarity">
    <text evidence="2">Belongs to the peptidase C65 family.</text>
</comment>
<keyword evidence="7" id="KW-0788">Thiol protease</keyword>
<proteinExistence type="inferred from homology"/>
<dbReference type="Pfam" id="PF10275">
    <property type="entry name" value="Peptidase_C65"/>
    <property type="match status" value="1"/>
</dbReference>
<evidence type="ECO:0000256" key="7">
    <source>
        <dbReference type="ARBA" id="ARBA00022807"/>
    </source>
</evidence>
<dbReference type="InterPro" id="IPR019400">
    <property type="entry name" value="Peptidase_C65_otubain"/>
</dbReference>
<keyword evidence="10" id="KW-1185">Reference proteome</keyword>
<organism evidence="9 10">
    <name type="scientific">Esox lucius</name>
    <name type="common">Northern pike</name>
    <dbReference type="NCBI Taxonomy" id="8010"/>
    <lineage>
        <taxon>Eukaryota</taxon>
        <taxon>Metazoa</taxon>
        <taxon>Chordata</taxon>
        <taxon>Craniata</taxon>
        <taxon>Vertebrata</taxon>
        <taxon>Euteleostomi</taxon>
        <taxon>Actinopterygii</taxon>
        <taxon>Neopterygii</taxon>
        <taxon>Teleostei</taxon>
        <taxon>Protacanthopterygii</taxon>
        <taxon>Esociformes</taxon>
        <taxon>Esocidae</taxon>
        <taxon>Esox</taxon>
    </lineage>
</organism>
<feature type="domain" description="OTU" evidence="8">
    <location>
        <begin position="39"/>
        <end position="230"/>
    </location>
</feature>
<dbReference type="InterPro" id="IPR042467">
    <property type="entry name" value="Peptidase_C65_otubain_sub2"/>
</dbReference>
<dbReference type="AlphaFoldDB" id="A0AAY5L9N9"/>
<dbReference type="GO" id="GO:0005634">
    <property type="term" value="C:nucleus"/>
    <property type="evidence" value="ECO:0007669"/>
    <property type="project" value="TreeGrafter"/>
</dbReference>
<accession>A0AAY5L9N9</accession>
<comment type="catalytic activity">
    <reaction evidence="1">
        <text>Thiol-dependent hydrolysis of ester, thioester, amide, peptide and isopeptide bonds formed by the C-terminal Gly of ubiquitin (a 76-residue protein attached to proteins as an intracellular targeting signal).</text>
        <dbReference type="EC" id="3.4.19.12"/>
    </reaction>
</comment>
<reference evidence="9 10" key="1">
    <citation type="submission" date="2020-02" db="EMBL/GenBank/DDBJ databases">
        <title>Esox lucius (northern pike) genome, fEsoLuc1, primary haplotype.</title>
        <authorList>
            <person name="Myers G."/>
            <person name="Karagic N."/>
            <person name="Meyer A."/>
            <person name="Pippel M."/>
            <person name="Reichard M."/>
            <person name="Winkler S."/>
            <person name="Tracey A."/>
            <person name="Sims Y."/>
            <person name="Howe K."/>
            <person name="Rhie A."/>
            <person name="Formenti G."/>
            <person name="Durbin R."/>
            <person name="Fedrigo O."/>
            <person name="Jarvis E.D."/>
        </authorList>
    </citation>
    <scope>NUCLEOTIDE SEQUENCE [LARGE SCALE GENOMIC DNA]</scope>
</reference>
<evidence type="ECO:0000256" key="2">
    <source>
        <dbReference type="ARBA" id="ARBA00006579"/>
    </source>
</evidence>
<evidence type="ECO:0000256" key="5">
    <source>
        <dbReference type="ARBA" id="ARBA00022786"/>
    </source>
</evidence>
<sequence length="233" mass="26432">MTTSRQADARQLVSDRQEISTYLLEVQAAKYRDICSQYKYMRKIRGDGNCFYRALCFGHLESLLQNDRSLQRFKETVIQSGRELLTAGFDESSFKDLLDMFVGVVEQCEADGQGDTLLQLFNEQTTSDSLVQYLRLLTSAYLQNHADFFSHFVEAPSLQVYCTQEVETMAMECDHVDILALSEALGVSIHIASVEGGDGQRLAHHTIPEGAEPSLHLLYKTAHYDILYPHHCH</sequence>
<dbReference type="InterPro" id="IPR038765">
    <property type="entry name" value="Papain-like_cys_pep_sf"/>
</dbReference>
<evidence type="ECO:0000313" key="10">
    <source>
        <dbReference type="Proteomes" id="UP000265140"/>
    </source>
</evidence>
<dbReference type="Gene3D" id="3.30.200.60">
    <property type="entry name" value="Peptidase C65 Otubain, subdomain 1"/>
    <property type="match status" value="1"/>
</dbReference>
<dbReference type="InterPro" id="IPR042468">
    <property type="entry name" value="Peptidase_C65_otubain_sub1"/>
</dbReference>
<reference evidence="9" key="2">
    <citation type="submission" date="2025-08" db="UniProtKB">
        <authorList>
            <consortium name="Ensembl"/>
        </authorList>
    </citation>
    <scope>IDENTIFICATION</scope>
</reference>
<dbReference type="PROSITE" id="PS50802">
    <property type="entry name" value="OTU"/>
    <property type="match status" value="1"/>
</dbReference>
<gene>
    <name evidence="9" type="primary">OTUB2</name>
</gene>
<dbReference type="GeneID" id="105015598"/>
<dbReference type="KEGG" id="els:105015598"/>
<evidence type="ECO:0000259" key="8">
    <source>
        <dbReference type="PROSITE" id="PS50802"/>
    </source>
</evidence>
<dbReference type="FunFam" id="1.20.1300.20:FF:000001">
    <property type="entry name" value="Ubiquitin thioesterase OTUB1"/>
    <property type="match status" value="1"/>
</dbReference>
<protein>
    <recommendedName>
        <fullName evidence="3">ubiquitinyl hydrolase 1</fullName>
        <ecNumber evidence="3">3.4.19.12</ecNumber>
    </recommendedName>
</protein>
<dbReference type="GeneTree" id="ENSGT00390000006979"/>
<keyword evidence="6" id="KW-0378">Hydrolase</keyword>
<dbReference type="GO" id="GO:0006508">
    <property type="term" value="P:proteolysis"/>
    <property type="evidence" value="ECO:0007669"/>
    <property type="project" value="UniProtKB-KW"/>
</dbReference>